<name>A0A7Z8ZTC9_9ESCH</name>
<gene>
    <name evidence="1" type="ORF">NCTC8196_03797</name>
</gene>
<protein>
    <submittedName>
        <fullName evidence="1">Uncharacterized protein</fullName>
    </submittedName>
</protein>
<reference evidence="1 2" key="1">
    <citation type="submission" date="2018-12" db="EMBL/GenBank/DDBJ databases">
        <authorList>
            <consortium name="Pathogen Informatics"/>
        </authorList>
    </citation>
    <scope>NUCLEOTIDE SEQUENCE [LARGE SCALE GENOMIC DNA]</scope>
    <source>
        <strain evidence="1 2">NCTC8196</strain>
    </source>
</reference>
<dbReference type="RefSeq" id="WP_126511407.1">
    <property type="nucleotide sequence ID" value="NZ_LR134270.1"/>
</dbReference>
<dbReference type="Proteomes" id="UP000277464">
    <property type="component" value="Chromosome"/>
</dbReference>
<evidence type="ECO:0000313" key="2">
    <source>
        <dbReference type="Proteomes" id="UP000277464"/>
    </source>
</evidence>
<organism evidence="1 2">
    <name type="scientific">Escherichia marmotae</name>
    <dbReference type="NCBI Taxonomy" id="1499973"/>
    <lineage>
        <taxon>Bacteria</taxon>
        <taxon>Pseudomonadati</taxon>
        <taxon>Pseudomonadota</taxon>
        <taxon>Gammaproteobacteria</taxon>
        <taxon>Enterobacterales</taxon>
        <taxon>Enterobacteriaceae</taxon>
        <taxon>Escherichia</taxon>
    </lineage>
</organism>
<sequence>MINEKPQEIIPVNAFNTASYVRKVQFLILVMENHDEQRFSIIEVISGKREGYEGRAQQNAMKEGVREFLVKTED</sequence>
<dbReference type="EMBL" id="LR134270">
    <property type="protein sequence ID" value="VED81151.1"/>
    <property type="molecule type" value="Genomic_DNA"/>
</dbReference>
<accession>A0A7Z8ZTC9</accession>
<proteinExistence type="predicted"/>
<dbReference type="AlphaFoldDB" id="A0A7Z8ZTC9"/>
<evidence type="ECO:0000313" key="1">
    <source>
        <dbReference type="EMBL" id="VED81151.1"/>
    </source>
</evidence>